<dbReference type="Pfam" id="PF01613">
    <property type="entry name" value="Flavin_Reduct"/>
    <property type="match status" value="1"/>
</dbReference>
<keyword evidence="4" id="KW-1185">Reference proteome</keyword>
<dbReference type="SMART" id="SM00903">
    <property type="entry name" value="Flavin_Reduct"/>
    <property type="match status" value="1"/>
</dbReference>
<accession>A0ABT9L9U8</accession>
<name>A0ABT9L9U8_STRGD</name>
<keyword evidence="3" id="KW-0503">Monooxygenase</keyword>
<proteinExistence type="predicted"/>
<feature type="domain" description="Flavin reductase like" evidence="2">
    <location>
        <begin position="13"/>
        <end position="159"/>
    </location>
</feature>
<dbReference type="EC" id="1.5.1.-" evidence="3"/>
<dbReference type="InterPro" id="IPR012349">
    <property type="entry name" value="Split_barrel_FMN-bd"/>
</dbReference>
<reference evidence="3 4" key="1">
    <citation type="submission" date="2023-07" db="EMBL/GenBank/DDBJ databases">
        <title>Sequencing the genomes of 1000 actinobacteria strains.</title>
        <authorList>
            <person name="Klenk H.-P."/>
        </authorList>
    </citation>
    <scope>NUCLEOTIDE SEQUENCE [LARGE SCALE GENOMIC DNA]</scope>
    <source>
        <strain evidence="3 4">DSM 40229</strain>
    </source>
</reference>
<dbReference type="Gene3D" id="2.30.110.10">
    <property type="entry name" value="Electron Transport, Fmn-binding Protein, Chain A"/>
    <property type="match status" value="1"/>
</dbReference>
<keyword evidence="1 3" id="KW-0560">Oxidoreductase</keyword>
<comment type="caution">
    <text evidence="3">The sequence shown here is derived from an EMBL/GenBank/DDBJ whole genome shotgun (WGS) entry which is preliminary data.</text>
</comment>
<protein>
    <submittedName>
        <fullName evidence="3">3-hydroxy-9,10-secoandrosta-1,3,5(10)-triene-9, 17-dione monooxygenase reductase component</fullName>
        <ecNumber evidence="3">1.5.1.-</ecNumber>
    </submittedName>
</protein>
<dbReference type="Proteomes" id="UP001231675">
    <property type="component" value="Unassembled WGS sequence"/>
</dbReference>
<dbReference type="GO" id="GO:0004497">
    <property type="term" value="F:monooxygenase activity"/>
    <property type="evidence" value="ECO:0007669"/>
    <property type="project" value="UniProtKB-KW"/>
</dbReference>
<evidence type="ECO:0000256" key="1">
    <source>
        <dbReference type="ARBA" id="ARBA00023002"/>
    </source>
</evidence>
<dbReference type="GeneID" id="91549903"/>
<dbReference type="InterPro" id="IPR050268">
    <property type="entry name" value="NADH-dep_flavin_reductase"/>
</dbReference>
<dbReference type="EMBL" id="JAURUD010000001">
    <property type="protein sequence ID" value="MDP9680471.1"/>
    <property type="molecule type" value="Genomic_DNA"/>
</dbReference>
<organism evidence="3 4">
    <name type="scientific">Streptomyces griseoviridis</name>
    <dbReference type="NCBI Taxonomy" id="45398"/>
    <lineage>
        <taxon>Bacteria</taxon>
        <taxon>Bacillati</taxon>
        <taxon>Actinomycetota</taxon>
        <taxon>Actinomycetes</taxon>
        <taxon>Kitasatosporales</taxon>
        <taxon>Streptomycetaceae</taxon>
        <taxon>Streptomyces</taxon>
    </lineage>
</organism>
<dbReference type="PANTHER" id="PTHR30466:SF1">
    <property type="entry name" value="FMN REDUCTASE (NADH) RUTF"/>
    <property type="match status" value="1"/>
</dbReference>
<evidence type="ECO:0000313" key="3">
    <source>
        <dbReference type="EMBL" id="MDP9680471.1"/>
    </source>
</evidence>
<dbReference type="InterPro" id="IPR002563">
    <property type="entry name" value="Flavin_Rdtase-like_dom"/>
</dbReference>
<evidence type="ECO:0000259" key="2">
    <source>
        <dbReference type="SMART" id="SM00903"/>
    </source>
</evidence>
<evidence type="ECO:0000313" key="4">
    <source>
        <dbReference type="Proteomes" id="UP001231675"/>
    </source>
</evidence>
<sequence length="170" mass="18023">MTQADATGFRAFFGEIPTAVAVATTADPESRPLGFTCNAFSAVSPEPPLLPVCAGNASRTLPALLLRGAFAVRLLAEDGERVAGVFAGRGPDTFQGLPWRPARTVPGVPVLEEGVPAHTECTLARSVEVADHTLLVGRTESLRVHPRRPALHQRGSFRAWPHAAEEGVRA</sequence>
<dbReference type="PANTHER" id="PTHR30466">
    <property type="entry name" value="FLAVIN REDUCTASE"/>
    <property type="match status" value="1"/>
</dbReference>
<gene>
    <name evidence="3" type="ORF">J2S47_000973</name>
</gene>
<dbReference type="SUPFAM" id="SSF50475">
    <property type="entry name" value="FMN-binding split barrel"/>
    <property type="match status" value="1"/>
</dbReference>
<dbReference type="RefSeq" id="WP_189421530.1">
    <property type="nucleotide sequence ID" value="NZ_BMSM01000016.1"/>
</dbReference>